<protein>
    <recommendedName>
        <fullName evidence="4">Coiled-coil domain-containing protein</fullName>
    </recommendedName>
</protein>
<dbReference type="EMBL" id="VXIT01000010">
    <property type="protein sequence ID" value="KAA6409533.1"/>
    <property type="molecule type" value="Genomic_DNA"/>
</dbReference>
<proteinExistence type="predicted"/>
<feature type="region of interest" description="Disordered" evidence="1">
    <location>
        <begin position="165"/>
        <end position="319"/>
    </location>
</feature>
<dbReference type="OrthoDB" id="5430304at2759"/>
<feature type="compositionally biased region" description="Low complexity" evidence="1">
    <location>
        <begin position="202"/>
        <end position="219"/>
    </location>
</feature>
<feature type="region of interest" description="Disordered" evidence="1">
    <location>
        <begin position="404"/>
        <end position="532"/>
    </location>
</feature>
<name>A0A5M8PJD2_9LECA</name>
<dbReference type="Proteomes" id="UP000324767">
    <property type="component" value="Unassembled WGS sequence"/>
</dbReference>
<evidence type="ECO:0000256" key="1">
    <source>
        <dbReference type="SAM" id="MobiDB-lite"/>
    </source>
</evidence>
<feature type="compositionally biased region" description="Polar residues" evidence="1">
    <location>
        <begin position="165"/>
        <end position="174"/>
    </location>
</feature>
<evidence type="ECO:0000313" key="2">
    <source>
        <dbReference type="EMBL" id="KAA6409533.1"/>
    </source>
</evidence>
<feature type="compositionally biased region" description="Acidic residues" evidence="1">
    <location>
        <begin position="369"/>
        <end position="381"/>
    </location>
</feature>
<evidence type="ECO:0000313" key="3">
    <source>
        <dbReference type="Proteomes" id="UP000324767"/>
    </source>
</evidence>
<feature type="region of interest" description="Disordered" evidence="1">
    <location>
        <begin position="1"/>
        <end position="45"/>
    </location>
</feature>
<reference evidence="2 3" key="1">
    <citation type="submission" date="2019-09" db="EMBL/GenBank/DDBJ databases">
        <title>The hologenome of the rock-dwelling lichen Lasallia pustulata.</title>
        <authorList>
            <person name="Greshake Tzovaras B."/>
            <person name="Segers F."/>
            <person name="Bicker A."/>
            <person name="Dal Grande F."/>
            <person name="Otte J."/>
            <person name="Hankeln T."/>
            <person name="Schmitt I."/>
            <person name="Ebersberger I."/>
        </authorList>
    </citation>
    <scope>NUCLEOTIDE SEQUENCE [LARGE SCALE GENOMIC DNA]</scope>
    <source>
        <strain evidence="2">A1-1</strain>
    </source>
</reference>
<feature type="region of interest" description="Disordered" evidence="1">
    <location>
        <begin position="74"/>
        <end position="97"/>
    </location>
</feature>
<feature type="compositionally biased region" description="Polar residues" evidence="1">
    <location>
        <begin position="220"/>
        <end position="238"/>
    </location>
</feature>
<feature type="region of interest" description="Disordered" evidence="1">
    <location>
        <begin position="345"/>
        <end position="392"/>
    </location>
</feature>
<evidence type="ECO:0008006" key="4">
    <source>
        <dbReference type="Google" id="ProtNLM"/>
    </source>
</evidence>
<feature type="compositionally biased region" description="Polar residues" evidence="1">
    <location>
        <begin position="264"/>
        <end position="287"/>
    </location>
</feature>
<feature type="compositionally biased region" description="Basic and acidic residues" evidence="1">
    <location>
        <begin position="489"/>
        <end position="499"/>
    </location>
</feature>
<feature type="compositionally biased region" description="Low complexity" evidence="1">
    <location>
        <begin position="347"/>
        <end position="363"/>
    </location>
</feature>
<dbReference type="AlphaFoldDB" id="A0A5M8PJD2"/>
<comment type="caution">
    <text evidence="2">The sequence shown here is derived from an EMBL/GenBank/DDBJ whole genome shotgun (WGS) entry which is preliminary data.</text>
</comment>
<sequence length="532" mass="57223">MRGDGGRSTAGSEAVTSNTFQQVGRAAKQRNRPTPSAGPGDIDGELQSALEASSLEQEVFPVVKDFDPDDIEETLRKSKGEHDAAVKREEEDSEKKYQEHLRYVKADGEAIKALDAQKAASRLCRLQEQEEAEVQRILKESLAAEADTQAIEKAKLDALYASFGKSNNDVQSPRAQAVYASQRPLPTPAAPPSRALSTSAVGRTTSSSSGTQQPQRSPSVRQNQSPVRSPARQSTTSHIAPASGEPSNPHTRPVTRQPACSYATPVTRQQASPSRTPTVRQSASSHVAPTLRPLERSRTSAICRQPNPPPTRQPRRVPAATETIAETDEADEEFLVAIRASNETHLTDQAQRGAATQTQRDAAVQAQEGEVDASGAEEADVTDTGLSSPPLSYSEVFKEKVLNHEKYTSAGGPEGSPPTLNTTKEVRKIERRKKAEKAAQALADDQSRLAREAQFPRVQALRDSEATTTTDSPPAPQRPAVGGDDETAAGERRELRQLERPLPGLGSVAPGRAWAPAPWNDAFSSIAPRRGG</sequence>
<accession>A0A5M8PJD2</accession>
<gene>
    <name evidence="2" type="ORF">FRX48_06144</name>
</gene>
<feature type="compositionally biased region" description="Polar residues" evidence="1">
    <location>
        <begin position="9"/>
        <end position="22"/>
    </location>
</feature>
<organism evidence="2 3">
    <name type="scientific">Lasallia pustulata</name>
    <dbReference type="NCBI Taxonomy" id="136370"/>
    <lineage>
        <taxon>Eukaryota</taxon>
        <taxon>Fungi</taxon>
        <taxon>Dikarya</taxon>
        <taxon>Ascomycota</taxon>
        <taxon>Pezizomycotina</taxon>
        <taxon>Lecanoromycetes</taxon>
        <taxon>OSLEUM clade</taxon>
        <taxon>Umbilicariomycetidae</taxon>
        <taxon>Umbilicariales</taxon>
        <taxon>Umbilicariaceae</taxon>
        <taxon>Lasallia</taxon>
    </lineage>
</organism>